<reference evidence="5" key="1">
    <citation type="journal article" date="2023" name="Insect Mol. Biol.">
        <title>Genome sequencing provides insights into the evolution of gene families encoding plant cell wall-degrading enzymes in longhorned beetles.</title>
        <authorList>
            <person name="Shin N.R."/>
            <person name="Okamura Y."/>
            <person name="Kirsch R."/>
            <person name="Pauchet Y."/>
        </authorList>
    </citation>
    <scope>NUCLEOTIDE SEQUENCE</scope>
    <source>
        <strain evidence="5">RBIC_L_NR</strain>
    </source>
</reference>
<evidence type="ECO:0000256" key="2">
    <source>
        <dbReference type="SAM" id="Coils"/>
    </source>
</evidence>
<evidence type="ECO:0000313" key="6">
    <source>
        <dbReference type="Proteomes" id="UP001162156"/>
    </source>
</evidence>
<evidence type="ECO:0000313" key="5">
    <source>
        <dbReference type="EMBL" id="KAJ8939921.1"/>
    </source>
</evidence>
<protein>
    <recommendedName>
        <fullName evidence="4">HTH psq-type domain-containing protein</fullName>
    </recommendedName>
</protein>
<dbReference type="SUPFAM" id="SSF46689">
    <property type="entry name" value="Homeodomain-like"/>
    <property type="match status" value="1"/>
</dbReference>
<evidence type="ECO:0000256" key="3">
    <source>
        <dbReference type="SAM" id="MobiDB-lite"/>
    </source>
</evidence>
<feature type="region of interest" description="Disordered" evidence="3">
    <location>
        <begin position="391"/>
        <end position="428"/>
    </location>
</feature>
<name>A0AAV8XMV2_9CUCU</name>
<dbReference type="GO" id="GO:0003677">
    <property type="term" value="F:DNA binding"/>
    <property type="evidence" value="ECO:0007669"/>
    <property type="project" value="InterPro"/>
</dbReference>
<dbReference type="InterPro" id="IPR009057">
    <property type="entry name" value="Homeodomain-like_sf"/>
</dbReference>
<evidence type="ECO:0000259" key="4">
    <source>
        <dbReference type="Pfam" id="PF05225"/>
    </source>
</evidence>
<dbReference type="EMBL" id="JANEYF010003031">
    <property type="protein sequence ID" value="KAJ8939921.1"/>
    <property type="molecule type" value="Genomic_DNA"/>
</dbReference>
<feature type="compositionally biased region" description="Basic and acidic residues" evidence="3">
    <location>
        <begin position="391"/>
        <end position="415"/>
    </location>
</feature>
<proteinExistence type="predicted"/>
<dbReference type="InterPro" id="IPR007889">
    <property type="entry name" value="HTH_Psq"/>
</dbReference>
<feature type="compositionally biased region" description="Acidic residues" evidence="3">
    <location>
        <begin position="509"/>
        <end position="519"/>
    </location>
</feature>
<comment type="caution">
    <text evidence="5">The sequence shown here is derived from an EMBL/GenBank/DDBJ whole genome shotgun (WGS) entry which is preliminary data.</text>
</comment>
<dbReference type="GO" id="GO:0005634">
    <property type="term" value="C:nucleus"/>
    <property type="evidence" value="ECO:0007669"/>
    <property type="project" value="UniProtKB-SubCell"/>
</dbReference>
<dbReference type="Pfam" id="PF05225">
    <property type="entry name" value="HTH_psq"/>
    <property type="match status" value="1"/>
</dbReference>
<feature type="domain" description="HTH psq-type" evidence="4">
    <location>
        <begin position="140"/>
        <end position="175"/>
    </location>
</feature>
<keyword evidence="2" id="KW-0175">Coiled coil</keyword>
<sequence length="658" mass="75687">MRAPLCNKYRPRLSNLAGSSTGRPKKTFQECSTKTKRKVLSLLQTYDTEELAFAAEVSVRSTGKRDGADLIKEIASASPSRATHLKKAKKHIITTQQRPYRPDEALACRYAVPTKKKEIIVRKLKNTYEKQSEKTFFQYTEETLQRALFEIIQGNLSINKASQAFNVPKTTIIDTMKGRSSEYNRKTGPESILGQEVENKLKEWVLNIAKCGFPLKKELLEAAEKIAKDLQKMFQTTLNGYKMKTVIMNGFKKCGLFPMNPDNVDYTKCVQNLIERLNPSNVPSEMEKDHINFNEFRSAEKVIRRLRNTLESSNINVDVILNEIKALENEKDEIVKVRDIISLNELTVIPYEEITPIEKLKGKQKEKLPSAITSAEWRAYYNKKNDEKNRKLEEAKKKKDERLRNKAIKEAEKVNKKQKSKEKALSPNNNENEKIKCAICEELISDDEKNIGARKYLTDDDSYKILHEESSDDEQPIEADDEEISENEEVVTQSDHNTDSEQENSVGESDVEETSDDDYFLDKDEMTKWCKKNVLTVSKTKSKNLPKIVPGQKESQGNLMKPFLMERAKVTSLPLDIKVSLAKYRINVQEPNEAELEPKKKRTLYDIINLRQRARHRHKQQLPMEVIALLEPSEIEVSVMQRDLLAPLYTTDTESDPE</sequence>
<feature type="coiled-coil region" evidence="2">
    <location>
        <begin position="310"/>
        <end position="337"/>
    </location>
</feature>
<organism evidence="5 6">
    <name type="scientific">Rhamnusium bicolor</name>
    <dbReference type="NCBI Taxonomy" id="1586634"/>
    <lineage>
        <taxon>Eukaryota</taxon>
        <taxon>Metazoa</taxon>
        <taxon>Ecdysozoa</taxon>
        <taxon>Arthropoda</taxon>
        <taxon>Hexapoda</taxon>
        <taxon>Insecta</taxon>
        <taxon>Pterygota</taxon>
        <taxon>Neoptera</taxon>
        <taxon>Endopterygota</taxon>
        <taxon>Coleoptera</taxon>
        <taxon>Polyphaga</taxon>
        <taxon>Cucujiformia</taxon>
        <taxon>Chrysomeloidea</taxon>
        <taxon>Cerambycidae</taxon>
        <taxon>Lepturinae</taxon>
        <taxon>Rhagiini</taxon>
        <taxon>Rhamnusium</taxon>
    </lineage>
</organism>
<dbReference type="AlphaFoldDB" id="A0AAV8XMV2"/>
<dbReference type="Gene3D" id="1.10.10.60">
    <property type="entry name" value="Homeodomain-like"/>
    <property type="match status" value="1"/>
</dbReference>
<feature type="compositionally biased region" description="Acidic residues" evidence="3">
    <location>
        <begin position="470"/>
        <end position="489"/>
    </location>
</feature>
<dbReference type="Proteomes" id="UP001162156">
    <property type="component" value="Unassembled WGS sequence"/>
</dbReference>
<comment type="subcellular location">
    <subcellularLocation>
        <location evidence="1">Nucleus</location>
    </subcellularLocation>
</comment>
<accession>A0AAV8XMV2</accession>
<gene>
    <name evidence="5" type="ORF">NQ314_010945</name>
</gene>
<keyword evidence="6" id="KW-1185">Reference proteome</keyword>
<feature type="region of interest" description="Disordered" evidence="3">
    <location>
        <begin position="467"/>
        <end position="519"/>
    </location>
</feature>
<evidence type="ECO:0000256" key="1">
    <source>
        <dbReference type="ARBA" id="ARBA00004123"/>
    </source>
</evidence>